<protein>
    <submittedName>
        <fullName evidence="1">Uncharacterized protein</fullName>
    </submittedName>
</protein>
<accession>A0ABP0XWW7</accession>
<sequence length="97" mass="10602">MVPIYFFFSGNFPSLSSEKRVVFLLTPNASHKLLDSVPIFIIFILFPVDPPQCLTSISINNRFLASDFPLGHEGPRNCLCGGYCPLALGLGSKALIV</sequence>
<organism evidence="1 2">
    <name type="scientific">Citrullus colocynthis</name>
    <name type="common">colocynth</name>
    <dbReference type="NCBI Taxonomy" id="252529"/>
    <lineage>
        <taxon>Eukaryota</taxon>
        <taxon>Viridiplantae</taxon>
        <taxon>Streptophyta</taxon>
        <taxon>Embryophyta</taxon>
        <taxon>Tracheophyta</taxon>
        <taxon>Spermatophyta</taxon>
        <taxon>Magnoliopsida</taxon>
        <taxon>eudicotyledons</taxon>
        <taxon>Gunneridae</taxon>
        <taxon>Pentapetalae</taxon>
        <taxon>rosids</taxon>
        <taxon>fabids</taxon>
        <taxon>Cucurbitales</taxon>
        <taxon>Cucurbitaceae</taxon>
        <taxon>Benincaseae</taxon>
        <taxon>Citrullus</taxon>
    </lineage>
</organism>
<keyword evidence="2" id="KW-1185">Reference proteome</keyword>
<dbReference type="EMBL" id="OZ021745">
    <property type="protein sequence ID" value="CAK9312649.1"/>
    <property type="molecule type" value="Genomic_DNA"/>
</dbReference>
<proteinExistence type="predicted"/>
<gene>
    <name evidence="1" type="ORF">CITCOLO1_LOCUS4345</name>
</gene>
<evidence type="ECO:0000313" key="1">
    <source>
        <dbReference type="EMBL" id="CAK9312649.1"/>
    </source>
</evidence>
<reference evidence="1 2" key="1">
    <citation type="submission" date="2024-03" db="EMBL/GenBank/DDBJ databases">
        <authorList>
            <person name="Gkanogiannis A."/>
            <person name="Becerra Lopez-Lavalle L."/>
        </authorList>
    </citation>
    <scope>NUCLEOTIDE SEQUENCE [LARGE SCALE GENOMIC DNA]</scope>
</reference>
<dbReference type="Proteomes" id="UP001642487">
    <property type="component" value="Chromosome 11"/>
</dbReference>
<evidence type="ECO:0000313" key="2">
    <source>
        <dbReference type="Proteomes" id="UP001642487"/>
    </source>
</evidence>
<name>A0ABP0XWW7_9ROSI</name>